<proteinExistence type="predicted"/>
<evidence type="ECO:0000313" key="3">
    <source>
        <dbReference type="Proteomes" id="UP000071641"/>
    </source>
</evidence>
<evidence type="ECO:0000259" key="1">
    <source>
        <dbReference type="Pfam" id="PF01370"/>
    </source>
</evidence>
<feature type="domain" description="NAD-dependent epimerase/dehydratase" evidence="1">
    <location>
        <begin position="3"/>
        <end position="203"/>
    </location>
</feature>
<dbReference type="SUPFAM" id="SSF51735">
    <property type="entry name" value="NAD(P)-binding Rossmann-fold domains"/>
    <property type="match status" value="1"/>
</dbReference>
<sequence length="287" mass="32187">MKVLITGHTGFIGTHLKGFFDQNAISYSLSTDRYPVCKDNLDDICTVLHLAGMAHNKASTKNDFYEVNASYPFELAQRAKNKGVKKFIYLSSVNVYAQIDNFPISESNHVSPDTDYSKSKLLAEQHLNTLVSEEFQVIVLRCPLVYGKGAPANFARLMDLTKKLPITPFGCATSKRSYISAGNLCSAILSCVNSKVPISGLYNVTDACDLSTQKLVQLMKQSISKKYVDVPIPVSLIHRLAGMFGVSRLADTLYRPFMIDSSRFQRDFKWHPMETPEQAMYKLWSDQ</sequence>
<dbReference type="InterPro" id="IPR001509">
    <property type="entry name" value="Epimerase_deHydtase"/>
</dbReference>
<evidence type="ECO:0000313" key="2">
    <source>
        <dbReference type="EMBL" id="CZF80164.1"/>
    </source>
</evidence>
<dbReference type="Pfam" id="PF01370">
    <property type="entry name" value="Epimerase"/>
    <property type="match status" value="1"/>
</dbReference>
<protein>
    <submittedName>
        <fullName evidence="2">GDP-6-deoxy-D-mannose reductase</fullName>
        <ecNumber evidence="2">1.1.1.281</ecNumber>
    </submittedName>
</protein>
<gene>
    <name evidence="2" type="primary">rmd</name>
    <name evidence="2" type="ORF">GCE9029_01897</name>
</gene>
<keyword evidence="2" id="KW-0560">Oxidoreductase</keyword>
<dbReference type="STRING" id="1796497.GCE9029_01897"/>
<dbReference type="OrthoDB" id="9801056at2"/>
<keyword evidence="3" id="KW-1185">Reference proteome</keyword>
<dbReference type="EMBL" id="FIZX01000001">
    <property type="protein sequence ID" value="CZF80164.1"/>
    <property type="molecule type" value="Genomic_DNA"/>
</dbReference>
<organism evidence="2 3">
    <name type="scientific">Grimontia celer</name>
    <dbReference type="NCBI Taxonomy" id="1796497"/>
    <lineage>
        <taxon>Bacteria</taxon>
        <taxon>Pseudomonadati</taxon>
        <taxon>Pseudomonadota</taxon>
        <taxon>Gammaproteobacteria</taxon>
        <taxon>Vibrionales</taxon>
        <taxon>Vibrionaceae</taxon>
        <taxon>Grimontia</taxon>
    </lineage>
</organism>
<dbReference type="InterPro" id="IPR050177">
    <property type="entry name" value="Lipid_A_modif_metabolic_enz"/>
</dbReference>
<dbReference type="AlphaFoldDB" id="A0A128F175"/>
<dbReference type="GO" id="GO:0033705">
    <property type="term" value="F:GDP-4-dehydro-6-deoxy-D-mannose reductase activity"/>
    <property type="evidence" value="ECO:0007669"/>
    <property type="project" value="UniProtKB-EC"/>
</dbReference>
<dbReference type="Gene3D" id="3.40.50.720">
    <property type="entry name" value="NAD(P)-binding Rossmann-like Domain"/>
    <property type="match status" value="1"/>
</dbReference>
<dbReference type="PANTHER" id="PTHR43245">
    <property type="entry name" value="BIFUNCTIONAL POLYMYXIN RESISTANCE PROTEIN ARNA"/>
    <property type="match status" value="1"/>
</dbReference>
<dbReference type="Proteomes" id="UP000071641">
    <property type="component" value="Unassembled WGS sequence"/>
</dbReference>
<dbReference type="InterPro" id="IPR036291">
    <property type="entry name" value="NAD(P)-bd_dom_sf"/>
</dbReference>
<accession>A0A128F175</accession>
<name>A0A128F175_9GAMM</name>
<dbReference type="RefSeq" id="WP_062662909.1">
    <property type="nucleotide sequence ID" value="NZ_FIZX01000001.1"/>
</dbReference>
<dbReference type="EC" id="1.1.1.281" evidence="2"/>
<reference evidence="3" key="1">
    <citation type="submission" date="2016-02" db="EMBL/GenBank/DDBJ databases">
        <authorList>
            <person name="Rodrigo-Torres Lidia"/>
            <person name="Arahal R.David."/>
        </authorList>
    </citation>
    <scope>NUCLEOTIDE SEQUENCE [LARGE SCALE GENOMIC DNA]</scope>
    <source>
        <strain evidence="3">CECT 9029</strain>
    </source>
</reference>
<dbReference type="PANTHER" id="PTHR43245:SF58">
    <property type="entry name" value="BLL5923 PROTEIN"/>
    <property type="match status" value="1"/>
</dbReference>